<dbReference type="CDD" id="cd00065">
    <property type="entry name" value="FYVE_like_SF"/>
    <property type="match status" value="1"/>
</dbReference>
<evidence type="ECO:0000259" key="2">
    <source>
        <dbReference type="Pfam" id="PF13421"/>
    </source>
</evidence>
<dbReference type="CDD" id="cd03408">
    <property type="entry name" value="SPFH_like_u1"/>
    <property type="match status" value="1"/>
</dbReference>
<dbReference type="PANTHER" id="PTHR37826">
    <property type="entry name" value="FLOTILLIN BAND_7_5 DOMAIN PROTEIN"/>
    <property type="match status" value="1"/>
</dbReference>
<evidence type="ECO:0000313" key="3">
    <source>
        <dbReference type="EMBL" id="SCJ73109.1"/>
    </source>
</evidence>
<protein>
    <submittedName>
        <fullName evidence="3">Putative virion core protein (Lumpy skin disease virus)</fullName>
    </submittedName>
</protein>
<accession>A0A1C6ITG9</accession>
<proteinExistence type="predicted"/>
<dbReference type="Pfam" id="PF13421">
    <property type="entry name" value="Band_7_1"/>
    <property type="match status" value="1"/>
</dbReference>
<reference evidence="3" key="1">
    <citation type="submission" date="2015-09" db="EMBL/GenBank/DDBJ databases">
        <authorList>
            <consortium name="Pathogen Informatics"/>
        </authorList>
    </citation>
    <scope>NUCLEOTIDE SEQUENCE</scope>
    <source>
        <strain evidence="3">2789STDY5834896</strain>
    </source>
</reference>
<gene>
    <name evidence="3" type="ORF">SAMEA3545359_01674</name>
</gene>
<dbReference type="EMBL" id="FMHG01000001">
    <property type="protein sequence ID" value="SCJ73109.1"/>
    <property type="molecule type" value="Genomic_DNA"/>
</dbReference>
<feature type="region of interest" description="Disordered" evidence="1">
    <location>
        <begin position="327"/>
        <end position="353"/>
    </location>
</feature>
<dbReference type="InterPro" id="IPR033880">
    <property type="entry name" value="SPFH_YdjI"/>
</dbReference>
<feature type="domain" description="SPFH" evidence="2">
    <location>
        <begin position="54"/>
        <end position="270"/>
    </location>
</feature>
<name>A0A1C6ITG9_9FIRM</name>
<dbReference type="InterPro" id="IPR036013">
    <property type="entry name" value="Band_7/SPFH_dom_sf"/>
</dbReference>
<sequence>MGIIKAAMNAIGGGLADQWLEVYEAYDMGDDTVMSPGVKVRQGDRRDQNYKGTADLISNGSIIQVNQNQFMLLVDGGKVVDYTAEPGYYKVDNSLAPSLFNGQFGEALKETFERVKFGGVSPLQQKVYFINLQEIKNIAFGTVNPINYFDNFYGAELFLRAHGFFSIKITDPLKFYAEAIPRNAAKVDITDIHKLYLSEFLTALQTSINQMSADGERISFVASKGQQLANYMSTVLDDDWNEKRGMIVESVGISSISYDEDSKKLINQRNQGAMLADASIREGYVQGAMARGMEAAGSNSAGAAAAFMGMGMGSQVGGGFVGAASASNQAQMQRQQPEPAAASGAEPTPSPVPTPAGWTCPACGEKDNGGKFCQNCGAAKPAPAAVWTCPACGQQENKGKFCSNCGAKRPEGPEPGTVCPDCGWQGEQPVKFCPECGKKLQ</sequence>
<dbReference type="AlphaFoldDB" id="A0A1C6ITG9"/>
<evidence type="ECO:0000256" key="1">
    <source>
        <dbReference type="SAM" id="MobiDB-lite"/>
    </source>
</evidence>
<dbReference type="PANTHER" id="PTHR37826:SF2">
    <property type="entry name" value="ZINC-RIBBON DOMAIN-CONTAINING PROTEIN"/>
    <property type="match status" value="1"/>
</dbReference>
<organism evidence="3">
    <name type="scientific">uncultured Anaerotruncus sp</name>
    <dbReference type="NCBI Taxonomy" id="905011"/>
    <lineage>
        <taxon>Bacteria</taxon>
        <taxon>Bacillati</taxon>
        <taxon>Bacillota</taxon>
        <taxon>Clostridia</taxon>
        <taxon>Eubacteriales</taxon>
        <taxon>Oscillospiraceae</taxon>
        <taxon>Anaerotruncus</taxon>
        <taxon>environmental samples</taxon>
    </lineage>
</organism>
<dbReference type="SUPFAM" id="SSF117892">
    <property type="entry name" value="Band 7/SPFH domain"/>
    <property type="match status" value="1"/>
</dbReference>